<accession>A0ACA9QD39</accession>
<dbReference type="Proteomes" id="UP000789702">
    <property type="component" value="Unassembled WGS sequence"/>
</dbReference>
<organism evidence="1 2">
    <name type="scientific">Dentiscutata heterogama</name>
    <dbReference type="NCBI Taxonomy" id="1316150"/>
    <lineage>
        <taxon>Eukaryota</taxon>
        <taxon>Fungi</taxon>
        <taxon>Fungi incertae sedis</taxon>
        <taxon>Mucoromycota</taxon>
        <taxon>Glomeromycotina</taxon>
        <taxon>Glomeromycetes</taxon>
        <taxon>Diversisporales</taxon>
        <taxon>Gigasporaceae</taxon>
        <taxon>Dentiscutata</taxon>
    </lineage>
</organism>
<protein>
    <submittedName>
        <fullName evidence="1">34_t:CDS:1</fullName>
    </submittedName>
</protein>
<feature type="non-terminal residue" evidence="1">
    <location>
        <position position="71"/>
    </location>
</feature>
<keyword evidence="2" id="KW-1185">Reference proteome</keyword>
<reference evidence="1" key="1">
    <citation type="submission" date="2021-06" db="EMBL/GenBank/DDBJ databases">
        <authorList>
            <person name="Kallberg Y."/>
            <person name="Tangrot J."/>
            <person name="Rosling A."/>
        </authorList>
    </citation>
    <scope>NUCLEOTIDE SEQUENCE</scope>
    <source>
        <strain evidence="1">IL203A</strain>
    </source>
</reference>
<evidence type="ECO:0000313" key="1">
    <source>
        <dbReference type="EMBL" id="CAG8747652.1"/>
    </source>
</evidence>
<evidence type="ECO:0000313" key="2">
    <source>
        <dbReference type="Proteomes" id="UP000789702"/>
    </source>
</evidence>
<comment type="caution">
    <text evidence="1">The sequence shown here is derived from an EMBL/GenBank/DDBJ whole genome shotgun (WGS) entry which is preliminary data.</text>
</comment>
<gene>
    <name evidence="1" type="ORF">DHETER_LOCUS14442</name>
</gene>
<name>A0ACA9QD39_9GLOM</name>
<dbReference type="EMBL" id="CAJVPU010044414">
    <property type="protein sequence ID" value="CAG8747652.1"/>
    <property type="molecule type" value="Genomic_DNA"/>
</dbReference>
<proteinExistence type="predicted"/>
<sequence>MRLDMNRSILLNLPTDCLVEVLRHLKYDISSLYSCILVNRLWCKLSIPLLWYSPFEFTRHNNKAELIIETY</sequence>